<reference evidence="3 4" key="1">
    <citation type="submission" date="2012-07" db="EMBL/GenBank/DDBJ databases">
        <title>Genome sequence of Brachyspira sp. 30446, isolated from a pig with mucohaemorrhagic colitis.</title>
        <authorList>
            <person name="Rubin J.E."/>
            <person name="Fernando C."/>
            <person name="Harding J.C.S."/>
            <person name="Hill J.E."/>
        </authorList>
    </citation>
    <scope>NUCLEOTIDE SEQUENCE [LARGE SCALE GENOMIC DNA]</scope>
    <source>
        <strain evidence="3 4">30446</strain>
    </source>
</reference>
<dbReference type="PROSITE" id="PS51257">
    <property type="entry name" value="PROKAR_LIPOPROTEIN"/>
    <property type="match status" value="1"/>
</dbReference>
<dbReference type="InterPro" id="IPR041183">
    <property type="entry name" value="Cyclophilin-like"/>
</dbReference>
<feature type="chain" id="PRO_5015719484" description="Cyclophilin-like domain-containing protein" evidence="1">
    <location>
        <begin position="21"/>
        <end position="156"/>
    </location>
</feature>
<evidence type="ECO:0000313" key="3">
    <source>
        <dbReference type="EMBL" id="EKV56047.1"/>
    </source>
</evidence>
<name>A0A2U4F1B4_9SPIR</name>
<feature type="signal peptide" evidence="1">
    <location>
        <begin position="1"/>
        <end position="20"/>
    </location>
</feature>
<proteinExistence type="predicted"/>
<dbReference type="STRING" id="1289135.A966_11821"/>
<protein>
    <recommendedName>
        <fullName evidence="2">Cyclophilin-like domain-containing protein</fullName>
    </recommendedName>
</protein>
<dbReference type="OrthoDB" id="9801466at2"/>
<feature type="domain" description="Cyclophilin-like" evidence="2">
    <location>
        <begin position="44"/>
        <end position="149"/>
    </location>
</feature>
<dbReference type="Pfam" id="PF18050">
    <property type="entry name" value="Cyclophil_like2"/>
    <property type="match status" value="1"/>
</dbReference>
<dbReference type="SUPFAM" id="SSF50891">
    <property type="entry name" value="Cyclophilin-like"/>
    <property type="match status" value="1"/>
</dbReference>
<dbReference type="Gene3D" id="2.40.100.20">
    <property type="match status" value="1"/>
</dbReference>
<dbReference type="AlphaFoldDB" id="A0A2U4F1B4"/>
<evidence type="ECO:0000313" key="4">
    <source>
        <dbReference type="Proteomes" id="UP000011663"/>
    </source>
</evidence>
<dbReference type="GeneID" id="66488768"/>
<evidence type="ECO:0000259" key="2">
    <source>
        <dbReference type="Pfam" id="PF18050"/>
    </source>
</evidence>
<dbReference type="RefSeq" id="WP_008725672.1">
    <property type="nucleotide sequence ID" value="NZ_JH994111.1"/>
</dbReference>
<comment type="caution">
    <text evidence="3">The sequence shown here is derived from an EMBL/GenBank/DDBJ whole genome shotgun (WGS) entry which is preliminary data.</text>
</comment>
<gene>
    <name evidence="3" type="ORF">A966_11821</name>
</gene>
<sequence>MKIKKYFLSLLIFSIMSSIACNSVYGDNTTMENLNTLNTSINVKIKDKEYKLKLYDNQTAKDFLALLPLTVNMNDLNSNEKYYNLSKNLTTKTENIGSIKTGDFLLYGNNCIVLFYESFRTSYSYTRLGYIENTKGLKEALGRGSVEIIFSASSEN</sequence>
<dbReference type="Proteomes" id="UP000011663">
    <property type="component" value="Unassembled WGS sequence"/>
</dbReference>
<accession>A0A2U4F1B4</accession>
<keyword evidence="1" id="KW-0732">Signal</keyword>
<evidence type="ECO:0000256" key="1">
    <source>
        <dbReference type="SAM" id="SignalP"/>
    </source>
</evidence>
<dbReference type="InterPro" id="IPR029000">
    <property type="entry name" value="Cyclophilin-like_dom_sf"/>
</dbReference>
<dbReference type="EMBL" id="ALNZ01000034">
    <property type="protein sequence ID" value="EKV56047.1"/>
    <property type="molecule type" value="Genomic_DNA"/>
</dbReference>
<organism evidence="3 4">
    <name type="scientific">Brachyspira hampsonii 30446</name>
    <dbReference type="NCBI Taxonomy" id="1289135"/>
    <lineage>
        <taxon>Bacteria</taxon>
        <taxon>Pseudomonadati</taxon>
        <taxon>Spirochaetota</taxon>
        <taxon>Spirochaetia</taxon>
        <taxon>Brachyspirales</taxon>
        <taxon>Brachyspiraceae</taxon>
        <taxon>Brachyspira</taxon>
    </lineage>
</organism>